<dbReference type="Proteomes" id="UP000663869">
    <property type="component" value="Unassembled WGS sequence"/>
</dbReference>
<evidence type="ECO:0000313" key="1">
    <source>
        <dbReference type="EMBL" id="CAF3740602.1"/>
    </source>
</evidence>
<proteinExistence type="predicted"/>
<organism evidence="1 2">
    <name type="scientific">Rotaria socialis</name>
    <dbReference type="NCBI Taxonomy" id="392032"/>
    <lineage>
        <taxon>Eukaryota</taxon>
        <taxon>Metazoa</taxon>
        <taxon>Spiralia</taxon>
        <taxon>Gnathifera</taxon>
        <taxon>Rotifera</taxon>
        <taxon>Eurotatoria</taxon>
        <taxon>Bdelloidea</taxon>
        <taxon>Philodinida</taxon>
        <taxon>Philodinidae</taxon>
        <taxon>Rotaria</taxon>
    </lineage>
</organism>
<sequence>MALVIVLHFAISDIDRYVCGAVYWSTTAQDDSDELIVALIALYFSTSDLDRSVNISFMETLKTVYVSCIGYSDGAIELFDANFADFTICDALPSSTTIQNDCNDLIEFAFVFNLAIRYLDRSGESCLTFILFSQPVLSFSEH</sequence>
<dbReference type="EMBL" id="CAJNYU010004288">
    <property type="protein sequence ID" value="CAF3740602.1"/>
    <property type="molecule type" value="Genomic_DNA"/>
</dbReference>
<protein>
    <submittedName>
        <fullName evidence="1">Uncharacterized protein</fullName>
    </submittedName>
</protein>
<gene>
    <name evidence="1" type="ORF">FME351_LOCUS30243</name>
</gene>
<reference evidence="1" key="1">
    <citation type="submission" date="2021-02" db="EMBL/GenBank/DDBJ databases">
        <authorList>
            <person name="Nowell W R."/>
        </authorList>
    </citation>
    <scope>NUCLEOTIDE SEQUENCE</scope>
</reference>
<comment type="caution">
    <text evidence="1">The sequence shown here is derived from an EMBL/GenBank/DDBJ whole genome shotgun (WGS) entry which is preliminary data.</text>
</comment>
<accession>A0A818XHJ5</accession>
<dbReference type="AlphaFoldDB" id="A0A818XHJ5"/>
<name>A0A818XHJ5_9BILA</name>
<evidence type="ECO:0000313" key="2">
    <source>
        <dbReference type="Proteomes" id="UP000663869"/>
    </source>
</evidence>